<proteinExistence type="predicted"/>
<dbReference type="InterPro" id="IPR003115">
    <property type="entry name" value="ParB_N"/>
</dbReference>
<dbReference type="EMBL" id="CP115921">
    <property type="protein sequence ID" value="XCD18074.1"/>
    <property type="molecule type" value="Genomic_DNA"/>
</dbReference>
<dbReference type="KEGG" id="vck:PG915_22615"/>
<sequence length="213" mass="24307">MNTKTLRAVSNLVYEIATSFDELDELTIKERVVIFNLLSDLSSKILEFTHPALNVRLVESHLVQDNDYNPNTVAPPEYRLLKHSIRSDGVTMPVVVGKHSDDGRYVVIDGAHRTRLIKTEPDINASLANYVPVVVLKKTFEERMSSSIRHNMARGEHQVELTASLVIKLKEMDWTDEKIGRELGMDKDEVLRMQQITGLAEAFKDRDFSKAWE</sequence>
<dbReference type="InterPro" id="IPR036086">
    <property type="entry name" value="ParB/Sulfiredoxin_sf"/>
</dbReference>
<feature type="domain" description="ParB-like N-terminal" evidence="1">
    <location>
        <begin position="56"/>
        <end position="152"/>
    </location>
</feature>
<dbReference type="GO" id="GO:0005694">
    <property type="term" value="C:chromosome"/>
    <property type="evidence" value="ECO:0007669"/>
    <property type="project" value="TreeGrafter"/>
</dbReference>
<dbReference type="SUPFAM" id="SSF110849">
    <property type="entry name" value="ParB/Sulfiredoxin"/>
    <property type="match status" value="1"/>
</dbReference>
<dbReference type="AlphaFoldDB" id="A0AAU8BNU7"/>
<name>A0AAU8BNU7_9VIBR</name>
<dbReference type="SMART" id="SM00470">
    <property type="entry name" value="ParB"/>
    <property type="match status" value="1"/>
</dbReference>
<reference evidence="2" key="1">
    <citation type="submission" date="2023-01" db="EMBL/GenBank/DDBJ databases">
        <title>Vibrio sp. CB1-14 genome sequencing.</title>
        <authorList>
            <person name="Otstavnykh N."/>
            <person name="Isaeva M."/>
            <person name="Meleshko D."/>
        </authorList>
    </citation>
    <scope>NUCLEOTIDE SEQUENCE</scope>
    <source>
        <strain evidence="2">CB1-14</strain>
    </source>
</reference>
<evidence type="ECO:0000313" key="2">
    <source>
        <dbReference type="EMBL" id="XCD18074.1"/>
    </source>
</evidence>
<accession>A0AAU8BNU7</accession>
<dbReference type="PANTHER" id="PTHR33375:SF1">
    <property type="entry name" value="CHROMOSOME-PARTITIONING PROTEIN PARB-RELATED"/>
    <property type="match status" value="1"/>
</dbReference>
<dbReference type="GO" id="GO:0007059">
    <property type="term" value="P:chromosome segregation"/>
    <property type="evidence" value="ECO:0007669"/>
    <property type="project" value="TreeGrafter"/>
</dbReference>
<dbReference type="Pfam" id="PF02195">
    <property type="entry name" value="ParB_N"/>
    <property type="match status" value="1"/>
</dbReference>
<dbReference type="PANTHER" id="PTHR33375">
    <property type="entry name" value="CHROMOSOME-PARTITIONING PROTEIN PARB-RELATED"/>
    <property type="match status" value="1"/>
</dbReference>
<gene>
    <name evidence="2" type="ORF">PG915_22615</name>
</gene>
<dbReference type="Gene3D" id="3.90.1530.10">
    <property type="entry name" value="Conserved hypothetical protein from pyrococcus furiosus pfu- 392566-001, ParB domain"/>
    <property type="match status" value="1"/>
</dbReference>
<dbReference type="RefSeq" id="WP_353499230.1">
    <property type="nucleotide sequence ID" value="NZ_CP115921.1"/>
</dbReference>
<evidence type="ECO:0000259" key="1">
    <source>
        <dbReference type="SMART" id="SM00470"/>
    </source>
</evidence>
<dbReference type="GO" id="GO:0045881">
    <property type="term" value="P:positive regulation of sporulation resulting in formation of a cellular spore"/>
    <property type="evidence" value="ECO:0007669"/>
    <property type="project" value="TreeGrafter"/>
</dbReference>
<protein>
    <submittedName>
        <fullName evidence="2">IbrB-like domain-containing protein</fullName>
    </submittedName>
</protein>
<organism evidence="2">
    <name type="scientific">Vibrio chaetopteri</name>
    <dbReference type="NCBI Taxonomy" id="3016528"/>
    <lineage>
        <taxon>Bacteria</taxon>
        <taxon>Pseudomonadati</taxon>
        <taxon>Pseudomonadota</taxon>
        <taxon>Gammaproteobacteria</taxon>
        <taxon>Vibrionales</taxon>
        <taxon>Vibrionaceae</taxon>
        <taxon>Vibrio</taxon>
    </lineage>
</organism>
<dbReference type="CDD" id="cd16397">
    <property type="entry name" value="IbrB_like"/>
    <property type="match status" value="1"/>
</dbReference>
<dbReference type="InterPro" id="IPR050336">
    <property type="entry name" value="Chromosome_partition/occlusion"/>
</dbReference>